<dbReference type="EMBL" id="AUBJ02000001">
    <property type="protein sequence ID" value="MCP2332725.1"/>
    <property type="molecule type" value="Genomic_DNA"/>
</dbReference>
<keyword evidence="5" id="KW-0460">Magnesium</keyword>
<organism evidence="9 10">
    <name type="scientific">Actinoalloteichus caeruleus DSM 43889</name>
    <dbReference type="NCBI Taxonomy" id="1120930"/>
    <lineage>
        <taxon>Bacteria</taxon>
        <taxon>Bacillati</taxon>
        <taxon>Actinomycetota</taxon>
        <taxon>Actinomycetes</taxon>
        <taxon>Pseudonocardiales</taxon>
        <taxon>Pseudonocardiaceae</taxon>
        <taxon>Actinoalloteichus</taxon>
        <taxon>Actinoalloteichus cyanogriseus</taxon>
    </lineage>
</organism>
<comment type="cofactor">
    <cofactor evidence="1">
        <name>Mn(2+)</name>
        <dbReference type="ChEBI" id="CHEBI:29035"/>
    </cofactor>
</comment>
<evidence type="ECO:0000259" key="8">
    <source>
        <dbReference type="PROSITE" id="PS51462"/>
    </source>
</evidence>
<evidence type="ECO:0000256" key="2">
    <source>
        <dbReference type="ARBA" id="ARBA00001946"/>
    </source>
</evidence>
<dbReference type="Proteomes" id="UP000791080">
    <property type="component" value="Unassembled WGS sequence"/>
</dbReference>
<evidence type="ECO:0000313" key="10">
    <source>
        <dbReference type="Proteomes" id="UP000791080"/>
    </source>
</evidence>
<comment type="caution">
    <text evidence="9">The sequence shown here is derived from an EMBL/GenBank/DDBJ whole genome shotgun (WGS) entry which is preliminary data.</text>
</comment>
<reference evidence="9 10" key="1">
    <citation type="submission" date="2013-07" db="EMBL/GenBank/DDBJ databases">
        <authorList>
            <consortium name="DOE Joint Genome Institute"/>
            <person name="Reeve W."/>
            <person name="Huntemann M."/>
            <person name="Han J."/>
            <person name="Chen A."/>
            <person name="Kyrpides N."/>
            <person name="Mavromatis K."/>
            <person name="Markowitz V."/>
            <person name="Palaniappan K."/>
            <person name="Ivanova N."/>
            <person name="Schaumberg A."/>
            <person name="Pati A."/>
            <person name="Liolios K."/>
            <person name="Nordberg H.P."/>
            <person name="Cantor M.N."/>
            <person name="Hua S.X."/>
            <person name="Woyke T."/>
        </authorList>
    </citation>
    <scope>NUCLEOTIDE SEQUENCE [LARGE SCALE GENOMIC DNA]</scope>
    <source>
        <strain evidence="9 10">DSM 43889</strain>
    </source>
</reference>
<dbReference type="InterPro" id="IPR000086">
    <property type="entry name" value="NUDIX_hydrolase_dom"/>
</dbReference>
<evidence type="ECO:0000313" key="9">
    <source>
        <dbReference type="EMBL" id="MCP2332725.1"/>
    </source>
</evidence>
<dbReference type="Gene3D" id="3.90.79.10">
    <property type="entry name" value="Nucleoside Triphosphate Pyrophosphohydrolase"/>
    <property type="match status" value="1"/>
</dbReference>
<evidence type="ECO:0000256" key="7">
    <source>
        <dbReference type="SAM" id="MobiDB-lite"/>
    </source>
</evidence>
<evidence type="ECO:0000256" key="5">
    <source>
        <dbReference type="ARBA" id="ARBA00022842"/>
    </source>
</evidence>
<keyword evidence="10" id="KW-1185">Reference proteome</keyword>
<feature type="compositionally biased region" description="Basic and acidic residues" evidence="7">
    <location>
        <begin position="1"/>
        <end position="11"/>
    </location>
</feature>
<reference evidence="9 10" key="2">
    <citation type="submission" date="2022-06" db="EMBL/GenBank/DDBJ databases">
        <title>Genomic Encyclopedia of Type Strains, Phase I: the one thousand microbial genomes (KMG-I) project.</title>
        <authorList>
            <person name="Kyrpides N."/>
        </authorList>
    </citation>
    <scope>NUCLEOTIDE SEQUENCE [LARGE SCALE GENOMIC DNA]</scope>
    <source>
        <strain evidence="9 10">DSM 43889</strain>
    </source>
</reference>
<comment type="cofactor">
    <cofactor evidence="2">
        <name>Mg(2+)</name>
        <dbReference type="ChEBI" id="CHEBI:18420"/>
    </cofactor>
</comment>
<keyword evidence="4" id="KW-0378">Hydrolase</keyword>
<proteinExistence type="predicted"/>
<name>A0ABT1JJN6_ACTCY</name>
<protein>
    <submittedName>
        <fullName evidence="9">NUDIX domain-containing protein</fullName>
    </submittedName>
</protein>
<dbReference type="InterPro" id="IPR045121">
    <property type="entry name" value="CoAse"/>
</dbReference>
<accession>A0ABT1JJN6</accession>
<dbReference type="InterPro" id="IPR015797">
    <property type="entry name" value="NUDIX_hydrolase-like_dom_sf"/>
</dbReference>
<evidence type="ECO:0000256" key="4">
    <source>
        <dbReference type="ARBA" id="ARBA00022801"/>
    </source>
</evidence>
<dbReference type="CDD" id="cd03426">
    <property type="entry name" value="NUDIX_CoAse_Nudt7"/>
    <property type="match status" value="1"/>
</dbReference>
<dbReference type="PANTHER" id="PTHR12992">
    <property type="entry name" value="NUDIX HYDROLASE"/>
    <property type="match status" value="1"/>
</dbReference>
<gene>
    <name evidence="9" type="ORF">G443_002995</name>
</gene>
<sequence>MTERASAHGDLGRGGALVDPRSTPPWLGPLVAASDHMESPSPTAGGGVAESVRPAAVLVLFGEDGSPLGPGPDLLLLRRADGLTHHPGQVGFPGGVAEDGDDGPVAVAIREAEEEVGLHRAGVRPVALLPELYIQRSKFRVTPVIAHWRQPSPVRPVDLAETSAVARVPVRYLADPGNRFQVRHPSGYVGPAFAVPGMLVWGFTAGLISSLLSVGEWAEPWDATDIRDLADAWQAVEAPAGAGGTVGE</sequence>
<dbReference type="Pfam" id="PF00293">
    <property type="entry name" value="NUDIX"/>
    <property type="match status" value="1"/>
</dbReference>
<feature type="region of interest" description="Disordered" evidence="7">
    <location>
        <begin position="1"/>
        <end position="48"/>
    </location>
</feature>
<dbReference type="PANTHER" id="PTHR12992:SF11">
    <property type="entry name" value="MITOCHONDRIAL COENZYME A DIPHOSPHATASE NUDT8"/>
    <property type="match status" value="1"/>
</dbReference>
<dbReference type="RefSeq" id="WP_026417652.1">
    <property type="nucleotide sequence ID" value="NZ_AUBJ02000001.1"/>
</dbReference>
<feature type="domain" description="Nudix hydrolase" evidence="8">
    <location>
        <begin position="51"/>
        <end position="195"/>
    </location>
</feature>
<evidence type="ECO:0000256" key="6">
    <source>
        <dbReference type="ARBA" id="ARBA00023211"/>
    </source>
</evidence>
<evidence type="ECO:0000256" key="1">
    <source>
        <dbReference type="ARBA" id="ARBA00001936"/>
    </source>
</evidence>
<evidence type="ECO:0000256" key="3">
    <source>
        <dbReference type="ARBA" id="ARBA00022723"/>
    </source>
</evidence>
<keyword evidence="6" id="KW-0464">Manganese</keyword>
<dbReference type="PROSITE" id="PS51462">
    <property type="entry name" value="NUDIX"/>
    <property type="match status" value="1"/>
</dbReference>
<dbReference type="SUPFAM" id="SSF55811">
    <property type="entry name" value="Nudix"/>
    <property type="match status" value="1"/>
</dbReference>
<keyword evidence="3" id="KW-0479">Metal-binding</keyword>